<dbReference type="Pfam" id="PF03572">
    <property type="entry name" value="Peptidase_S41"/>
    <property type="match status" value="1"/>
</dbReference>
<sequence>MHRADIDRIVAEVGELVATKYVFAELGEQIAARLAAAAEAGRYAAVADEAALAELVTVDLQRGNDDGHLRLIHHDEPIPEDGDDHAVAEALYERRVQRTMSGIGRIERLDGNVGLLEISPALFGVHLVGDEITAAMQILRYTDALILDLRGCTGSDPGSVAYFLTYLLPPETHLNDVYDRGTDSTIQFWTLPHVPGPHYGTTRPVSVLTSHQTFSGGEELAYDLRHTGRATLVGETTAGGAHPRIGVRLGPHLEASIPTCRAINPITGTDWEGTGVVPHVATPAADALAVAHERIVADLAAGTQAG</sequence>
<dbReference type="RefSeq" id="WP_207124851.1">
    <property type="nucleotide sequence ID" value="NZ_BOPO01000037.1"/>
</dbReference>
<dbReference type="GO" id="GO:0006508">
    <property type="term" value="P:proteolysis"/>
    <property type="evidence" value="ECO:0007669"/>
    <property type="project" value="InterPro"/>
</dbReference>
<reference evidence="3" key="1">
    <citation type="journal article" date="2021" name="Int. J. Syst. Evol. Microbiol.">
        <title>Actinocatenispora comari sp. nov., an endophytic actinomycete isolated from aerial parts of Comarum salesowianum.</title>
        <authorList>
            <person name="Oyunbileg N."/>
            <person name="Iizaka Y."/>
            <person name="Hamada M."/>
            <person name="Davaapurev B.O."/>
            <person name="Fukumoto A."/>
            <person name="Tsetseg B."/>
            <person name="Kato F."/>
            <person name="Tamura T."/>
            <person name="Batkhuu J."/>
            <person name="Anzai Y."/>
        </authorList>
    </citation>
    <scope>NUCLEOTIDE SEQUENCE [LARGE SCALE GENOMIC DNA]</scope>
    <source>
        <strain evidence="3">NUM-2625</strain>
    </source>
</reference>
<name>A0A8J4EKH6_9ACTN</name>
<dbReference type="CDD" id="cd07563">
    <property type="entry name" value="Peptidase_S41_IRBP"/>
    <property type="match status" value="1"/>
</dbReference>
<dbReference type="AlphaFoldDB" id="A0A8J4EKH6"/>
<gene>
    <name evidence="2" type="ORF">NUM_23540</name>
</gene>
<evidence type="ECO:0000313" key="2">
    <source>
        <dbReference type="EMBL" id="GIL27100.1"/>
    </source>
</evidence>
<feature type="domain" description="Tail specific protease" evidence="1">
    <location>
        <begin position="89"/>
        <end position="283"/>
    </location>
</feature>
<dbReference type="Pfam" id="PF11918">
    <property type="entry name" value="Peptidase_S41_N"/>
    <property type="match status" value="1"/>
</dbReference>
<organism evidence="2 3">
    <name type="scientific">Actinocatenispora comari</name>
    <dbReference type="NCBI Taxonomy" id="2807577"/>
    <lineage>
        <taxon>Bacteria</taxon>
        <taxon>Bacillati</taxon>
        <taxon>Actinomycetota</taxon>
        <taxon>Actinomycetes</taxon>
        <taxon>Micromonosporales</taxon>
        <taxon>Micromonosporaceae</taxon>
        <taxon>Actinocatenispora</taxon>
    </lineage>
</organism>
<evidence type="ECO:0000259" key="1">
    <source>
        <dbReference type="SMART" id="SM00245"/>
    </source>
</evidence>
<dbReference type="SMART" id="SM00245">
    <property type="entry name" value="TSPc"/>
    <property type="match status" value="1"/>
</dbReference>
<dbReference type="InterPro" id="IPR005151">
    <property type="entry name" value="Tail-specific_protease"/>
</dbReference>
<dbReference type="GO" id="GO:0008236">
    <property type="term" value="F:serine-type peptidase activity"/>
    <property type="evidence" value="ECO:0007669"/>
    <property type="project" value="InterPro"/>
</dbReference>
<dbReference type="Gene3D" id="3.90.226.10">
    <property type="entry name" value="2-enoyl-CoA Hydratase, Chain A, domain 1"/>
    <property type="match status" value="1"/>
</dbReference>
<dbReference type="InterPro" id="IPR029045">
    <property type="entry name" value="ClpP/crotonase-like_dom_sf"/>
</dbReference>
<dbReference type="Proteomes" id="UP000614996">
    <property type="component" value="Unassembled WGS sequence"/>
</dbReference>
<keyword evidence="3" id="KW-1185">Reference proteome</keyword>
<dbReference type="EMBL" id="BOPO01000037">
    <property type="protein sequence ID" value="GIL27100.1"/>
    <property type="molecule type" value="Genomic_DNA"/>
</dbReference>
<dbReference type="SUPFAM" id="SSF52096">
    <property type="entry name" value="ClpP/crotonase"/>
    <property type="match status" value="1"/>
</dbReference>
<dbReference type="Gene3D" id="3.30.750.44">
    <property type="match status" value="1"/>
</dbReference>
<comment type="caution">
    <text evidence="2">The sequence shown here is derived from an EMBL/GenBank/DDBJ whole genome shotgun (WGS) entry which is preliminary data.</text>
</comment>
<dbReference type="PANTHER" id="PTHR11261">
    <property type="entry name" value="INTERPHOTORECEPTOR RETINOID-BINDING PROTEIN"/>
    <property type="match status" value="1"/>
</dbReference>
<proteinExistence type="predicted"/>
<evidence type="ECO:0000313" key="3">
    <source>
        <dbReference type="Proteomes" id="UP000614996"/>
    </source>
</evidence>
<protein>
    <submittedName>
        <fullName evidence="2">Interphotoreceptor retinoid-binding protein</fullName>
    </submittedName>
</protein>
<dbReference type="PANTHER" id="PTHR11261:SF3">
    <property type="entry name" value="RETINOL-BINDING PROTEIN 3"/>
    <property type="match status" value="1"/>
</dbReference>
<accession>A0A8J4EKH6</accession>